<name>A0A0U1KY17_9FIRM</name>
<evidence type="ECO:0008006" key="3">
    <source>
        <dbReference type="Google" id="ProtNLM"/>
    </source>
</evidence>
<evidence type="ECO:0000313" key="2">
    <source>
        <dbReference type="Proteomes" id="UP000049855"/>
    </source>
</evidence>
<gene>
    <name evidence="1" type="ORF">SpAn4DRAFT_4718</name>
</gene>
<proteinExistence type="predicted"/>
<dbReference type="Pfam" id="PF02597">
    <property type="entry name" value="ThiS"/>
    <property type="match status" value="1"/>
</dbReference>
<dbReference type="Gene3D" id="3.10.20.30">
    <property type="match status" value="1"/>
</dbReference>
<dbReference type="InterPro" id="IPR016155">
    <property type="entry name" value="Mopterin_synth/thiamin_S_b"/>
</dbReference>
<dbReference type="Proteomes" id="UP000049855">
    <property type="component" value="Unassembled WGS sequence"/>
</dbReference>
<dbReference type="InterPro" id="IPR012675">
    <property type="entry name" value="Beta-grasp_dom_sf"/>
</dbReference>
<dbReference type="AlphaFoldDB" id="A0A0U1KY17"/>
<dbReference type="InterPro" id="IPR003749">
    <property type="entry name" value="ThiS/MoaD-like"/>
</dbReference>
<keyword evidence="2" id="KW-1185">Reference proteome</keyword>
<reference evidence="2" key="1">
    <citation type="submission" date="2015-03" db="EMBL/GenBank/DDBJ databases">
        <authorList>
            <person name="Nijsse Bart"/>
        </authorList>
    </citation>
    <scope>NUCLEOTIDE SEQUENCE [LARGE SCALE GENOMIC DNA]</scope>
</reference>
<sequence length="55" mass="5916">MVDIPEGMTVLDLVKKIEIDPTEIHLIMINGIGCELEKLLTNGDRVALFPPVGGG</sequence>
<evidence type="ECO:0000313" key="1">
    <source>
        <dbReference type="EMBL" id="CQR72029.1"/>
    </source>
</evidence>
<dbReference type="EMBL" id="CTRP01000008">
    <property type="protein sequence ID" value="CQR72029.1"/>
    <property type="molecule type" value="Genomic_DNA"/>
</dbReference>
<protein>
    <recommendedName>
        <fullName evidence="3">Molybdenum cofactor biosynthesis protein MoaD</fullName>
    </recommendedName>
</protein>
<dbReference type="SUPFAM" id="SSF54285">
    <property type="entry name" value="MoaD/ThiS"/>
    <property type="match status" value="1"/>
</dbReference>
<accession>A0A0U1KY17</accession>
<organism evidence="1 2">
    <name type="scientific">Sporomusa ovata</name>
    <dbReference type="NCBI Taxonomy" id="2378"/>
    <lineage>
        <taxon>Bacteria</taxon>
        <taxon>Bacillati</taxon>
        <taxon>Bacillota</taxon>
        <taxon>Negativicutes</taxon>
        <taxon>Selenomonadales</taxon>
        <taxon>Sporomusaceae</taxon>
        <taxon>Sporomusa</taxon>
    </lineage>
</organism>